<organism evidence="2 3">
    <name type="scientific">Candidatus Venteria ishoeyi</name>
    <dbReference type="NCBI Taxonomy" id="1899563"/>
    <lineage>
        <taxon>Bacteria</taxon>
        <taxon>Pseudomonadati</taxon>
        <taxon>Pseudomonadota</taxon>
        <taxon>Gammaproteobacteria</taxon>
        <taxon>Thiotrichales</taxon>
        <taxon>Thiotrichaceae</taxon>
        <taxon>Venteria</taxon>
    </lineage>
</organism>
<keyword evidence="3" id="KW-1185">Reference proteome</keyword>
<keyword evidence="1" id="KW-1133">Transmembrane helix</keyword>
<dbReference type="EMBL" id="FMSV02000127">
    <property type="protein sequence ID" value="SEH04853.1"/>
    <property type="molecule type" value="Genomic_DNA"/>
</dbReference>
<dbReference type="RefSeq" id="WP_103918870.1">
    <property type="nucleotide sequence ID" value="NZ_FMSV02000127.1"/>
</dbReference>
<dbReference type="OrthoDB" id="5625532at2"/>
<accession>A0A1H6F5L7</accession>
<dbReference type="InterPro" id="IPR012902">
    <property type="entry name" value="N_methyl_site"/>
</dbReference>
<evidence type="ECO:0000256" key="1">
    <source>
        <dbReference type="SAM" id="Phobius"/>
    </source>
</evidence>
<evidence type="ECO:0000313" key="2">
    <source>
        <dbReference type="EMBL" id="SEH04853.1"/>
    </source>
</evidence>
<dbReference type="Proteomes" id="UP000236724">
    <property type="component" value="Unassembled WGS sequence"/>
</dbReference>
<gene>
    <name evidence="2" type="ORF">MBHS_00705</name>
</gene>
<dbReference type="NCBIfam" id="TIGR02532">
    <property type="entry name" value="IV_pilin_GFxxxE"/>
    <property type="match status" value="1"/>
</dbReference>
<feature type="transmembrane region" description="Helical" evidence="1">
    <location>
        <begin position="12"/>
        <end position="35"/>
    </location>
</feature>
<dbReference type="Pfam" id="PF07963">
    <property type="entry name" value="N_methyl"/>
    <property type="match status" value="1"/>
</dbReference>
<keyword evidence="1" id="KW-0812">Transmembrane</keyword>
<dbReference type="AlphaFoldDB" id="A0A1H6F5L7"/>
<sequence length="150" mass="17040">MYQLISNRQKGFTLLEAIVALVLIATVGMTLLAWINSQLITLQRIQDKQRADVAVQNTLDFIQTLNPLQQPTGKANLGMYQISWQSTLLEPAKDGKSPAGTLSYFQVGLFEMDVQVAQNEQEIIAYQVRQAGYKQVRFPEEPDSPFFFRR</sequence>
<dbReference type="PROSITE" id="PS00409">
    <property type="entry name" value="PROKAR_NTER_METHYL"/>
    <property type="match status" value="1"/>
</dbReference>
<keyword evidence="1" id="KW-0472">Membrane</keyword>
<evidence type="ECO:0008006" key="4">
    <source>
        <dbReference type="Google" id="ProtNLM"/>
    </source>
</evidence>
<proteinExistence type="predicted"/>
<reference evidence="2 3" key="1">
    <citation type="submission" date="2016-10" db="EMBL/GenBank/DDBJ databases">
        <authorList>
            <person name="de Groot N.N."/>
        </authorList>
    </citation>
    <scope>NUCLEOTIDE SEQUENCE [LARGE SCALE GENOMIC DNA]</scope>
    <source>
        <strain evidence="2">MBHS1</strain>
    </source>
</reference>
<evidence type="ECO:0000313" key="3">
    <source>
        <dbReference type="Proteomes" id="UP000236724"/>
    </source>
</evidence>
<name>A0A1H6F5L7_9GAMM</name>
<protein>
    <recommendedName>
        <fullName evidence="4">Type II secretion system protein I</fullName>
    </recommendedName>
</protein>